<organism evidence="1 2">
    <name type="scientific">Coleofasciculus chthonoplastes PCC 7420</name>
    <dbReference type="NCBI Taxonomy" id="118168"/>
    <lineage>
        <taxon>Bacteria</taxon>
        <taxon>Bacillati</taxon>
        <taxon>Cyanobacteriota</taxon>
        <taxon>Cyanophyceae</taxon>
        <taxon>Coleofasciculales</taxon>
        <taxon>Coleofasciculaceae</taxon>
        <taxon>Coleofasciculus</taxon>
    </lineage>
</organism>
<dbReference type="eggNOG" id="COG1403">
    <property type="taxonomic scope" value="Bacteria"/>
</dbReference>
<proteinExistence type="predicted"/>
<dbReference type="HOGENOM" id="CLU_114501_2_0_3"/>
<evidence type="ECO:0000313" key="2">
    <source>
        <dbReference type="Proteomes" id="UP000003835"/>
    </source>
</evidence>
<keyword evidence="1" id="KW-0540">Nuclease</keyword>
<reference evidence="1 2" key="1">
    <citation type="submission" date="2008-07" db="EMBL/GenBank/DDBJ databases">
        <authorList>
            <person name="Tandeau de Marsac N."/>
            <person name="Ferriera S."/>
            <person name="Johnson J."/>
            <person name="Kravitz S."/>
            <person name="Beeson K."/>
            <person name="Sutton G."/>
            <person name="Rogers Y.-H."/>
            <person name="Friedman R."/>
            <person name="Frazier M."/>
            <person name="Venter J.C."/>
        </authorList>
    </citation>
    <scope>NUCLEOTIDE SEQUENCE [LARGE SCALE GENOMIC DNA]</scope>
    <source>
        <strain evidence="1 2">PCC 7420</strain>
    </source>
</reference>
<accession>B4VVH1</accession>
<keyword evidence="2" id="KW-1185">Reference proteome</keyword>
<keyword evidence="1" id="KW-0255">Endonuclease</keyword>
<dbReference type="Proteomes" id="UP000003835">
    <property type="component" value="Unassembled WGS sequence"/>
</dbReference>
<dbReference type="CDD" id="cd00085">
    <property type="entry name" value="HNHc"/>
    <property type="match status" value="1"/>
</dbReference>
<dbReference type="AlphaFoldDB" id="B4VVH1"/>
<name>B4VVH1_9CYAN</name>
<dbReference type="InterPro" id="IPR003615">
    <property type="entry name" value="HNH_nuc"/>
</dbReference>
<dbReference type="GO" id="GO:0004519">
    <property type="term" value="F:endonuclease activity"/>
    <property type="evidence" value="ECO:0007669"/>
    <property type="project" value="UniProtKB-KW"/>
</dbReference>
<protein>
    <submittedName>
        <fullName evidence="1">HNH endonuclease domain protein</fullName>
    </submittedName>
</protein>
<sequence length="122" mass="13730">MPINRQRYADNWSDIALSVKEAALWRCRHCGKQCLRPGEKPSNLTRSEWTMATLSVHHANFMPEDNRLSNLIPLCTPCHIAVHGGRNGNVSPGQLSLFSYIYDENGVLKIIPNIHLFSLTSS</sequence>
<dbReference type="RefSeq" id="WP_006102457.1">
    <property type="nucleotide sequence ID" value="NZ_DS989854.1"/>
</dbReference>
<keyword evidence="1" id="KW-0378">Hydrolase</keyword>
<dbReference type="EMBL" id="DS989854">
    <property type="protein sequence ID" value="EDX74152.1"/>
    <property type="molecule type" value="Genomic_DNA"/>
</dbReference>
<gene>
    <name evidence="1" type="ORF">MC7420_4137</name>
</gene>
<evidence type="ECO:0000313" key="1">
    <source>
        <dbReference type="EMBL" id="EDX74152.1"/>
    </source>
</evidence>